<dbReference type="InterPro" id="IPR003594">
    <property type="entry name" value="HATPase_dom"/>
</dbReference>
<gene>
    <name evidence="4" type="ORF">CYJ73_23650</name>
</gene>
<evidence type="ECO:0000259" key="3">
    <source>
        <dbReference type="Pfam" id="PF13581"/>
    </source>
</evidence>
<comment type="caution">
    <text evidence="4">The sequence shown here is derived from an EMBL/GenBank/DDBJ whole genome shotgun (WGS) entry which is preliminary data.</text>
</comment>
<dbReference type="InterPro" id="IPR036890">
    <property type="entry name" value="HATPase_C_sf"/>
</dbReference>
<dbReference type="Pfam" id="PF13581">
    <property type="entry name" value="HATPase_c_2"/>
    <property type="match status" value="1"/>
</dbReference>
<keyword evidence="4" id="KW-0067">ATP-binding</keyword>
<dbReference type="PANTHER" id="PTHR35526">
    <property type="entry name" value="ANTI-SIGMA-F FACTOR RSBW-RELATED"/>
    <property type="match status" value="1"/>
</dbReference>
<keyword evidence="1" id="KW-0418">Kinase</keyword>
<dbReference type="AlphaFoldDB" id="A0A2I1R1V4"/>
<dbReference type="CDD" id="cd16936">
    <property type="entry name" value="HATPase_RsbW-like"/>
    <property type="match status" value="1"/>
</dbReference>
<name>A0A2I1R1V4_9ACTN</name>
<dbReference type="InterPro" id="IPR050267">
    <property type="entry name" value="Anti-sigma-factor_SerPK"/>
</dbReference>
<keyword evidence="1" id="KW-0808">Transferase</keyword>
<keyword evidence="4" id="KW-0547">Nucleotide-binding</keyword>
<dbReference type="PANTHER" id="PTHR35526:SF3">
    <property type="entry name" value="ANTI-SIGMA-F FACTOR RSBW"/>
    <property type="match status" value="1"/>
</dbReference>
<dbReference type="GO" id="GO:0005524">
    <property type="term" value="F:ATP binding"/>
    <property type="evidence" value="ECO:0007669"/>
    <property type="project" value="UniProtKB-KW"/>
</dbReference>
<dbReference type="Gene3D" id="3.30.565.10">
    <property type="entry name" value="Histidine kinase-like ATPase, C-terminal domain"/>
    <property type="match status" value="1"/>
</dbReference>
<feature type="domain" description="Histidine kinase/HSP90-like ATPase" evidence="3">
    <location>
        <begin position="23"/>
        <end position="155"/>
    </location>
</feature>
<dbReference type="RefSeq" id="WP_058253416.1">
    <property type="nucleotide sequence ID" value="NZ_CP096585.1"/>
</dbReference>
<dbReference type="SUPFAM" id="SSF55874">
    <property type="entry name" value="ATPase domain of HSP90 chaperone/DNA topoisomerase II/histidine kinase"/>
    <property type="match status" value="1"/>
</dbReference>
<evidence type="ECO:0000256" key="1">
    <source>
        <dbReference type="ARBA" id="ARBA00022527"/>
    </source>
</evidence>
<feature type="compositionally biased region" description="Low complexity" evidence="2">
    <location>
        <begin position="81"/>
        <end position="93"/>
    </location>
</feature>
<evidence type="ECO:0000313" key="5">
    <source>
        <dbReference type="Proteomes" id="UP000234662"/>
    </source>
</evidence>
<protein>
    <submittedName>
        <fullName evidence="4">ATP-binding protein</fullName>
    </submittedName>
</protein>
<dbReference type="EMBL" id="PKJC01000032">
    <property type="protein sequence ID" value="PKZ63104.1"/>
    <property type="molecule type" value="Genomic_DNA"/>
</dbReference>
<dbReference type="GO" id="GO:0004674">
    <property type="term" value="F:protein serine/threonine kinase activity"/>
    <property type="evidence" value="ECO:0007669"/>
    <property type="project" value="UniProtKB-KW"/>
</dbReference>
<organism evidence="4 5">
    <name type="scientific">Gordonia terrae</name>
    <dbReference type="NCBI Taxonomy" id="2055"/>
    <lineage>
        <taxon>Bacteria</taxon>
        <taxon>Bacillati</taxon>
        <taxon>Actinomycetota</taxon>
        <taxon>Actinomycetes</taxon>
        <taxon>Mycobacteriales</taxon>
        <taxon>Gordoniaceae</taxon>
        <taxon>Gordonia</taxon>
    </lineage>
</organism>
<evidence type="ECO:0000256" key="2">
    <source>
        <dbReference type="SAM" id="MobiDB-lite"/>
    </source>
</evidence>
<evidence type="ECO:0000313" key="4">
    <source>
        <dbReference type="EMBL" id="PKZ63104.1"/>
    </source>
</evidence>
<dbReference type="STRING" id="2055.BCM27_00715"/>
<sequence>MVRISSAHPRPEDSDGGLTLSVAATPESAHLFRQHFTRWLDATLDVDAERRSDIVLAVYEAVANAAEHAYAADVPSPGPQPSAAQSSATRSRAIGVRAHVTRDESLEVTVTDSGRWKSDASSSPYRGRGLALISALSDASDVTSGPDGTSVTLRWHQRLSV</sequence>
<dbReference type="Proteomes" id="UP000234662">
    <property type="component" value="Unassembled WGS sequence"/>
</dbReference>
<reference evidence="4 5" key="1">
    <citation type="submission" date="2017-12" db="EMBL/GenBank/DDBJ databases">
        <title>Phylogenetic diversity of female urinary microbiome.</title>
        <authorList>
            <person name="Thomas-White K."/>
            <person name="Wolfe A.J."/>
        </authorList>
    </citation>
    <scope>NUCLEOTIDE SEQUENCE [LARGE SCALE GENOMIC DNA]</scope>
    <source>
        <strain evidence="4 5">UMB0777</strain>
    </source>
</reference>
<proteinExistence type="predicted"/>
<feature type="region of interest" description="Disordered" evidence="2">
    <location>
        <begin position="71"/>
        <end position="93"/>
    </location>
</feature>
<keyword evidence="1" id="KW-0723">Serine/threonine-protein kinase</keyword>
<accession>A0A2I1R1V4</accession>